<accession>A0A7T5VB83</accession>
<evidence type="ECO:0000256" key="1">
    <source>
        <dbReference type="SAM" id="Phobius"/>
    </source>
</evidence>
<reference evidence="2 3" key="1">
    <citation type="submission" date="2020-05" db="EMBL/GenBank/DDBJ databases">
        <title>Complete genome of Desulfobulbus oligotrophicus.</title>
        <authorList>
            <person name="Podar M."/>
        </authorList>
    </citation>
    <scope>NUCLEOTIDE SEQUENCE [LARGE SCALE GENOMIC DNA]</scope>
    <source>
        <strain evidence="2 3">Prop6</strain>
    </source>
</reference>
<name>A0A7T5VB83_9BACT</name>
<dbReference type="EMBL" id="CP054140">
    <property type="protein sequence ID" value="QQG64554.1"/>
    <property type="molecule type" value="Genomic_DNA"/>
</dbReference>
<keyword evidence="1" id="KW-0812">Transmembrane</keyword>
<dbReference type="KEGG" id="dog:HP555_01120"/>
<feature type="transmembrane region" description="Helical" evidence="1">
    <location>
        <begin position="39"/>
        <end position="56"/>
    </location>
</feature>
<keyword evidence="3" id="KW-1185">Reference proteome</keyword>
<evidence type="ECO:0000313" key="2">
    <source>
        <dbReference type="EMBL" id="QQG64554.1"/>
    </source>
</evidence>
<keyword evidence="1" id="KW-1133">Transmembrane helix</keyword>
<feature type="transmembrane region" description="Helical" evidence="1">
    <location>
        <begin position="16"/>
        <end position="33"/>
    </location>
</feature>
<dbReference type="Proteomes" id="UP000596092">
    <property type="component" value="Chromosome"/>
</dbReference>
<keyword evidence="1" id="KW-0472">Membrane</keyword>
<dbReference type="AlphaFoldDB" id="A0A7T5VB83"/>
<organism evidence="2 3">
    <name type="scientific">Desulfobulbus oligotrophicus</name>
    <dbReference type="NCBI Taxonomy" id="1909699"/>
    <lineage>
        <taxon>Bacteria</taxon>
        <taxon>Pseudomonadati</taxon>
        <taxon>Thermodesulfobacteriota</taxon>
        <taxon>Desulfobulbia</taxon>
        <taxon>Desulfobulbales</taxon>
        <taxon>Desulfobulbaceae</taxon>
        <taxon>Desulfobulbus</taxon>
    </lineage>
</organism>
<proteinExistence type="predicted"/>
<evidence type="ECO:0000313" key="3">
    <source>
        <dbReference type="Proteomes" id="UP000596092"/>
    </source>
</evidence>
<sequence length="75" mass="8882">MKEKTVKLLKLKIEKLTWLSSSLFWIISAIVALNKQRPLIAIVLAMIGIAMWKGEVKERWRRLSEAEDFVRNKWK</sequence>
<gene>
    <name evidence="2" type="ORF">HP555_01120</name>
</gene>
<dbReference type="RefSeq" id="WP_199263387.1">
    <property type="nucleotide sequence ID" value="NZ_CP054140.1"/>
</dbReference>
<protein>
    <submittedName>
        <fullName evidence="2">Uncharacterized protein</fullName>
    </submittedName>
</protein>